<evidence type="ECO:0000256" key="1">
    <source>
        <dbReference type="ARBA" id="ARBA00000971"/>
    </source>
</evidence>
<dbReference type="Pfam" id="PF05697">
    <property type="entry name" value="Trigger_N"/>
    <property type="match status" value="1"/>
</dbReference>
<dbReference type="GO" id="GO:0015031">
    <property type="term" value="P:protein transport"/>
    <property type="evidence" value="ECO:0007669"/>
    <property type="project" value="UniProtKB-UniRule"/>
</dbReference>
<dbReference type="InterPro" id="IPR001179">
    <property type="entry name" value="PPIase_FKBP_dom"/>
</dbReference>
<evidence type="ECO:0000256" key="4">
    <source>
        <dbReference type="ARBA" id="ARBA00016902"/>
    </source>
</evidence>
<dbReference type="Gene3D" id="3.30.70.1050">
    <property type="entry name" value="Trigger factor ribosome-binding domain"/>
    <property type="match status" value="1"/>
</dbReference>
<dbReference type="GO" id="GO:0003755">
    <property type="term" value="F:peptidyl-prolyl cis-trans isomerase activity"/>
    <property type="evidence" value="ECO:0007669"/>
    <property type="project" value="UniProtKB-UniRule"/>
</dbReference>
<dbReference type="PIRSF" id="PIRSF003095">
    <property type="entry name" value="Trigger_factor"/>
    <property type="match status" value="1"/>
</dbReference>
<accession>A0A523UU41</accession>
<dbReference type="InterPro" id="IPR027304">
    <property type="entry name" value="Trigger_fact/SurA_dom_sf"/>
</dbReference>
<sequence length="450" mass="52323">MRVRVPPLAPEGSSKERSMQVEMEKKQGAEVSLKVEIPKEKVKEELSLAFRKLAKGVRIPGFRKGKVPRKIFEMRFGEGVLQEEAIKKIYPEIYREALNQYQLVPIVEPELEIVQFSLDQPLILRMNLITKPEIELGRYRGVKIKRKKIKITEEEITSVLKQYQKNYATYVPIEGERGVRENDWLVIDCQAFFEGKRLTATPQKNFVYQVGSRLFPPSFSQGLMGLKKGEQKEIEVEFPSDDPWKEFAGKKVTFKVSLKEIKEEKLPSLDDEFAKELKFDSLEAATKYARERLKEAKENWEKKRICQEIVDKVVESAKMEISPRLIERKTEEKIAELRTRLKSQGFSLPEYLSHKKMSEKDLKDDLASQITKDLKTFFTLEAVAEKEKIKVGEEEIEERLRASLKGSEKEEKIAELKKKLAEQGQMQVLVARMKEEKVIDFLYNEAKRGL</sequence>
<dbReference type="SUPFAM" id="SSF109998">
    <property type="entry name" value="Triger factor/SurA peptide-binding domain-like"/>
    <property type="match status" value="1"/>
</dbReference>
<dbReference type="EC" id="5.2.1.8" evidence="3 9"/>
<dbReference type="GO" id="GO:0043335">
    <property type="term" value="P:protein unfolding"/>
    <property type="evidence" value="ECO:0007669"/>
    <property type="project" value="TreeGrafter"/>
</dbReference>
<proteinExistence type="inferred from homology"/>
<dbReference type="GO" id="GO:0051301">
    <property type="term" value="P:cell division"/>
    <property type="evidence" value="ECO:0007669"/>
    <property type="project" value="UniProtKB-KW"/>
</dbReference>
<reference evidence="14 15" key="1">
    <citation type="submission" date="2019-03" db="EMBL/GenBank/DDBJ databases">
        <title>Metabolic potential of uncultured bacteria and archaea associated with petroleum seepage in deep-sea sediments.</title>
        <authorList>
            <person name="Dong X."/>
            <person name="Hubert C."/>
        </authorList>
    </citation>
    <scope>NUCLEOTIDE SEQUENCE [LARGE SCALE GENOMIC DNA]</scope>
    <source>
        <strain evidence="14">E29_bin78</strain>
    </source>
</reference>
<evidence type="ECO:0000259" key="13">
    <source>
        <dbReference type="Pfam" id="PF05698"/>
    </source>
</evidence>
<comment type="function">
    <text evidence="9">Involved in protein export. Acts as a chaperone by maintaining the newly synthesized protein in an open conformation. Functions as a peptidyl-prolyl cis-trans isomerase.</text>
</comment>
<dbReference type="Proteomes" id="UP000320679">
    <property type="component" value="Unassembled WGS sequence"/>
</dbReference>
<dbReference type="SUPFAM" id="SSF102735">
    <property type="entry name" value="Trigger factor ribosome-binding domain"/>
    <property type="match status" value="1"/>
</dbReference>
<dbReference type="SUPFAM" id="SSF54534">
    <property type="entry name" value="FKBP-like"/>
    <property type="match status" value="1"/>
</dbReference>
<protein>
    <recommendedName>
        <fullName evidence="4 9">Trigger factor</fullName>
        <shortName evidence="9">TF</shortName>
        <ecNumber evidence="3 9">5.2.1.8</ecNumber>
    </recommendedName>
    <alternativeName>
        <fullName evidence="8 9">PPIase</fullName>
    </alternativeName>
</protein>
<dbReference type="GO" id="GO:0043022">
    <property type="term" value="F:ribosome binding"/>
    <property type="evidence" value="ECO:0007669"/>
    <property type="project" value="TreeGrafter"/>
</dbReference>
<feature type="domain" description="Trigger factor C-terminal" evidence="13">
    <location>
        <begin position="281"/>
        <end position="442"/>
    </location>
</feature>
<keyword evidence="5 9" id="KW-0697">Rotamase</keyword>
<dbReference type="EMBL" id="SOJK01000152">
    <property type="protein sequence ID" value="TET45869.1"/>
    <property type="molecule type" value="Genomic_DNA"/>
</dbReference>
<evidence type="ECO:0000256" key="3">
    <source>
        <dbReference type="ARBA" id="ARBA00013194"/>
    </source>
</evidence>
<dbReference type="PANTHER" id="PTHR30560:SF3">
    <property type="entry name" value="TRIGGER FACTOR-LIKE PROTEIN TIG, CHLOROPLASTIC"/>
    <property type="match status" value="1"/>
</dbReference>
<evidence type="ECO:0000256" key="6">
    <source>
        <dbReference type="ARBA" id="ARBA00023186"/>
    </source>
</evidence>
<keyword evidence="6 9" id="KW-0143">Chaperone</keyword>
<name>A0A523UU41_UNCAE</name>
<dbReference type="Pfam" id="PF05698">
    <property type="entry name" value="Trigger_C"/>
    <property type="match status" value="1"/>
</dbReference>
<keyword evidence="9" id="KW-0132">Cell division</keyword>
<evidence type="ECO:0000256" key="8">
    <source>
        <dbReference type="ARBA" id="ARBA00029986"/>
    </source>
</evidence>
<evidence type="ECO:0000259" key="12">
    <source>
        <dbReference type="Pfam" id="PF05697"/>
    </source>
</evidence>
<evidence type="ECO:0000256" key="5">
    <source>
        <dbReference type="ARBA" id="ARBA00023110"/>
    </source>
</evidence>
<dbReference type="InterPro" id="IPR008880">
    <property type="entry name" value="Trigger_fac_C"/>
</dbReference>
<dbReference type="InterPro" id="IPR008881">
    <property type="entry name" value="Trigger_fac_ribosome-bd_bac"/>
</dbReference>
<keyword evidence="9" id="KW-0131">Cell cycle</keyword>
<evidence type="ECO:0000256" key="2">
    <source>
        <dbReference type="ARBA" id="ARBA00005464"/>
    </source>
</evidence>
<feature type="domain" description="PPIase FKBP-type" evidence="11">
    <location>
        <begin position="178"/>
        <end position="258"/>
    </location>
</feature>
<dbReference type="GO" id="GO:0005737">
    <property type="term" value="C:cytoplasm"/>
    <property type="evidence" value="ECO:0007669"/>
    <property type="project" value="UniProtKB-SubCell"/>
</dbReference>
<comment type="catalytic activity">
    <reaction evidence="1 9">
        <text>[protein]-peptidylproline (omega=180) = [protein]-peptidylproline (omega=0)</text>
        <dbReference type="Rhea" id="RHEA:16237"/>
        <dbReference type="Rhea" id="RHEA-COMP:10747"/>
        <dbReference type="Rhea" id="RHEA-COMP:10748"/>
        <dbReference type="ChEBI" id="CHEBI:83833"/>
        <dbReference type="ChEBI" id="CHEBI:83834"/>
        <dbReference type="EC" id="5.2.1.8"/>
    </reaction>
</comment>
<evidence type="ECO:0000313" key="15">
    <source>
        <dbReference type="Proteomes" id="UP000320679"/>
    </source>
</evidence>
<dbReference type="NCBIfam" id="TIGR00115">
    <property type="entry name" value="tig"/>
    <property type="match status" value="1"/>
</dbReference>
<gene>
    <name evidence="9 14" type="primary">tig</name>
    <name evidence="14" type="ORF">E3J59_03495</name>
</gene>
<dbReference type="InterPro" id="IPR036611">
    <property type="entry name" value="Trigger_fac_ribosome-bd_sf"/>
</dbReference>
<evidence type="ECO:0000256" key="9">
    <source>
        <dbReference type="HAMAP-Rule" id="MF_00303"/>
    </source>
</evidence>
<dbReference type="Gene3D" id="1.10.3120.10">
    <property type="entry name" value="Trigger factor, C-terminal domain"/>
    <property type="match status" value="1"/>
</dbReference>
<dbReference type="InterPro" id="IPR046357">
    <property type="entry name" value="PPIase_dom_sf"/>
</dbReference>
<evidence type="ECO:0000256" key="10">
    <source>
        <dbReference type="SAM" id="MobiDB-lite"/>
    </source>
</evidence>
<comment type="similarity">
    <text evidence="2 9">Belongs to the FKBP-type PPIase family. Tig subfamily.</text>
</comment>
<organism evidence="14 15">
    <name type="scientific">Aerophobetes bacterium</name>
    <dbReference type="NCBI Taxonomy" id="2030807"/>
    <lineage>
        <taxon>Bacteria</taxon>
        <taxon>Candidatus Aerophobota</taxon>
    </lineage>
</organism>
<dbReference type="Gene3D" id="3.10.50.40">
    <property type="match status" value="1"/>
</dbReference>
<feature type="domain" description="Trigger factor ribosome-binding bacterial" evidence="12">
    <location>
        <begin position="19"/>
        <end position="162"/>
    </location>
</feature>
<dbReference type="HAMAP" id="MF_00303">
    <property type="entry name" value="Trigger_factor_Tig"/>
    <property type="match status" value="1"/>
</dbReference>
<dbReference type="GO" id="GO:0044183">
    <property type="term" value="F:protein folding chaperone"/>
    <property type="evidence" value="ECO:0007669"/>
    <property type="project" value="TreeGrafter"/>
</dbReference>
<dbReference type="GO" id="GO:0051083">
    <property type="term" value="P:'de novo' cotranslational protein folding"/>
    <property type="evidence" value="ECO:0007669"/>
    <property type="project" value="TreeGrafter"/>
</dbReference>
<dbReference type="InterPro" id="IPR005215">
    <property type="entry name" value="Trig_fac"/>
</dbReference>
<comment type="caution">
    <text evidence="14">The sequence shown here is derived from an EMBL/GenBank/DDBJ whole genome shotgun (WGS) entry which is preliminary data.</text>
</comment>
<evidence type="ECO:0000256" key="7">
    <source>
        <dbReference type="ARBA" id="ARBA00023235"/>
    </source>
</evidence>
<evidence type="ECO:0000259" key="11">
    <source>
        <dbReference type="Pfam" id="PF00254"/>
    </source>
</evidence>
<evidence type="ECO:0000313" key="14">
    <source>
        <dbReference type="EMBL" id="TET45869.1"/>
    </source>
</evidence>
<comment type="subcellular location">
    <subcellularLocation>
        <location evidence="9">Cytoplasm</location>
    </subcellularLocation>
    <text evidence="9">About half TF is bound to the ribosome near the polypeptide exit tunnel while the other half is free in the cytoplasm.</text>
</comment>
<keyword evidence="7 9" id="KW-0413">Isomerase</keyword>
<feature type="region of interest" description="Disordered" evidence="10">
    <location>
        <begin position="1"/>
        <end position="25"/>
    </location>
</feature>
<dbReference type="Pfam" id="PF00254">
    <property type="entry name" value="FKBP_C"/>
    <property type="match status" value="1"/>
</dbReference>
<dbReference type="AlphaFoldDB" id="A0A523UU41"/>
<dbReference type="InterPro" id="IPR037041">
    <property type="entry name" value="Trigger_fac_C_sf"/>
</dbReference>
<keyword evidence="9" id="KW-0963">Cytoplasm</keyword>
<feature type="compositionally biased region" description="Basic and acidic residues" evidence="10">
    <location>
        <begin position="13"/>
        <end position="25"/>
    </location>
</feature>
<comment type="domain">
    <text evidence="9">Consists of 3 domains; the N-terminus binds the ribosome, the middle domain has PPIase activity, while the C-terminus has intrinsic chaperone activity on its own.</text>
</comment>
<dbReference type="PANTHER" id="PTHR30560">
    <property type="entry name" value="TRIGGER FACTOR CHAPERONE AND PEPTIDYL-PROLYL CIS/TRANS ISOMERASE"/>
    <property type="match status" value="1"/>
</dbReference>